<feature type="compositionally biased region" description="Polar residues" evidence="6">
    <location>
        <begin position="965"/>
        <end position="975"/>
    </location>
</feature>
<feature type="compositionally biased region" description="Basic and acidic residues" evidence="6">
    <location>
        <begin position="1301"/>
        <end position="1354"/>
    </location>
</feature>
<feature type="non-terminal residue" evidence="9">
    <location>
        <position position="1"/>
    </location>
</feature>
<feature type="region of interest" description="Disordered" evidence="6">
    <location>
        <begin position="131"/>
        <end position="196"/>
    </location>
</feature>
<evidence type="ECO:0000256" key="2">
    <source>
        <dbReference type="ARBA" id="ARBA00022443"/>
    </source>
</evidence>
<dbReference type="SMART" id="SM00326">
    <property type="entry name" value="SH3"/>
    <property type="match status" value="2"/>
</dbReference>
<sequence>MPREVFERYVGPRVRDMIGCLSKDNIHMRETAEKHRSLEQDHQVAVEQLKVKQEEIKMLQKTQVETRRENEEVISTLQAKLRELERKYELQAIKHEELTLEMTVIKQQTERAKNVKNSKSVSSIEIQTDDDVFLPDKKQPRLMNGISSFDSEPSSRKEKYSRKMADSGSEADSIRDEVTAPSKTGTSSTNQHKRPKSPFELYVARYSYDPFQFSPNENPEAELSLNAGDYVYIMGEMDEDGFFEGELVDGQHGLVPSNFVTKVPDEEVEAILATLGQHTSSNSSLSNSLQHDLEFNSSDESERLAQQQEVSIKPAMVIIDDSDLEDIEEVDEDNLTTDRSDITSNSETKHKGVPYPRNLKLERQLNNSIVISWTHPETSPHVITAYHVYVDDTFKTSVKSSERTKALVEGVTSTKPHKICVRSVTNRGQSKDPECTINIGKESSLAPSNLRVRNVTATSALLSWLPGNSNYVHTIYVNNAETRICKPGIYKHSLSGLTPDTAHKVKVQAKNAKATYDEGKDRKRSEQLSSTIEFRTEPGSIPDPPLDVQVEPGPQEGTLLVTWLPITINAKGFSNGAIVTGYSVYADGTKIKDINSPTDDHTVLQSDDFAGQKPKEIYMCTQSRDGASENSSKVTITQDLIKEITKNNARNLANAAAAIVKEKLASTMYEDLSDEDDTENLTNSADSDEPEEVETFEKSSKKTKPSVKTVNEDSLYSEIAHASKDSKKKNSTAPKETQSSSTKLNKSAELSHPTDLSKPAELSKPTDLSSPTVLSNQIADLHIKSGTDSTSSELSDIEEVEEDVDFSSDFDVSIPGMSDEDNPVAPSVQQNMRHTSEETSSPKSHSKHPHPLKTSSPKSSQSASQKSSAPESPRSRSRSGSGSKSRDSPQRSKNDSSKSLTPRTVDGSPKLEETGFKPVVSPTSDRSPITEETQSPQKTEEDLSPIKTGAHKANMPVPHIEITKDTSGSRTTTNEYSDDDFDSYSNTDSRISNMNSSRDSHGVSSGVSPRGRGNQQTDKYQPEMDSRDGYRDTDPNPSQQSQNPKSPNWDQDSKRGSSHYSNQSNNMDTSSGKTKSRKMGIVQNMDVQDSLEYDEDSYESDIDFTEGEVRIFIALFDYDPKSMSPNAEECEDELPFKEGQLIKIFGEKDPDGFYRGESKGCRGYVPCNMVSEVEPELAKQLLNENIEIGGYDEKSPGMGNNRGYKDGAINNQRYDNTRSNHDDARYNDPSYHGNRQSKERGSKGSPVVSPRGHRDSPRGQQRDEQYHPRGAPNRGPMDSPTRHVDSPSHRRDSPNRNLDSPSRHRDRNPDEPLRQQSHRDSPSRNIDSPDRYRDSPNRHRDSPNRHQDSPNRHR</sequence>
<dbReference type="SUPFAM" id="SSF49265">
    <property type="entry name" value="Fibronectin type III"/>
    <property type="match status" value="2"/>
</dbReference>
<feature type="compositionally biased region" description="Basic and acidic residues" evidence="6">
    <location>
        <begin position="1252"/>
        <end position="1267"/>
    </location>
</feature>
<dbReference type="InterPro" id="IPR013783">
    <property type="entry name" value="Ig-like_fold"/>
</dbReference>
<feature type="compositionally biased region" description="Low complexity" evidence="6">
    <location>
        <begin position="852"/>
        <end position="883"/>
    </location>
</feature>
<feature type="domain" description="SH3" evidence="7">
    <location>
        <begin position="1107"/>
        <end position="1175"/>
    </location>
</feature>
<feature type="domain" description="SH3" evidence="7">
    <location>
        <begin position="197"/>
        <end position="265"/>
    </location>
</feature>
<dbReference type="InterPro" id="IPR040325">
    <property type="entry name" value="RIMBP1/2/3"/>
</dbReference>
<accession>A0A8S4QAD0</accession>
<keyword evidence="10" id="KW-1185">Reference proteome</keyword>
<protein>
    <recommendedName>
        <fullName evidence="11">RIMS-binding protein 2</fullName>
    </recommendedName>
</protein>
<evidence type="ECO:0000259" key="7">
    <source>
        <dbReference type="PROSITE" id="PS50002"/>
    </source>
</evidence>
<dbReference type="FunFam" id="2.30.30.40:FF:000006">
    <property type="entry name" value="RIMS-binding protein 2 isoform X1"/>
    <property type="match status" value="1"/>
</dbReference>
<feature type="compositionally biased region" description="Basic and acidic residues" evidence="6">
    <location>
        <begin position="515"/>
        <end position="526"/>
    </location>
</feature>
<dbReference type="GO" id="GO:0007274">
    <property type="term" value="P:neuromuscular synaptic transmission"/>
    <property type="evidence" value="ECO:0007669"/>
    <property type="project" value="TreeGrafter"/>
</dbReference>
<keyword evidence="2 4" id="KW-0728">SH3 domain</keyword>
<feature type="compositionally biased region" description="Basic and acidic residues" evidence="6">
    <location>
        <begin position="1280"/>
        <end position="1294"/>
    </location>
</feature>
<dbReference type="GO" id="GO:0045202">
    <property type="term" value="C:synapse"/>
    <property type="evidence" value="ECO:0007669"/>
    <property type="project" value="GOC"/>
</dbReference>
<reference evidence="9" key="1">
    <citation type="submission" date="2022-03" db="EMBL/GenBank/DDBJ databases">
        <authorList>
            <person name="Martin C."/>
        </authorList>
    </citation>
    <scope>NUCLEOTIDE SEQUENCE</scope>
</reference>
<dbReference type="FunFam" id="2.60.40.10:FF:000072">
    <property type="entry name" value="RIMS-binding protein 2 isoform X1"/>
    <property type="match status" value="1"/>
</dbReference>
<evidence type="ECO:0000256" key="6">
    <source>
        <dbReference type="SAM" id="MobiDB-lite"/>
    </source>
</evidence>
<feature type="compositionally biased region" description="Polar residues" evidence="6">
    <location>
        <begin position="731"/>
        <end position="745"/>
    </location>
</feature>
<dbReference type="Gene3D" id="2.30.30.40">
    <property type="entry name" value="SH3 Domains"/>
    <property type="match status" value="2"/>
</dbReference>
<dbReference type="OrthoDB" id="4158657at2759"/>
<evidence type="ECO:0000313" key="9">
    <source>
        <dbReference type="EMBL" id="CAH1800846.1"/>
    </source>
</evidence>
<feature type="compositionally biased region" description="Basic and acidic residues" evidence="6">
    <location>
        <begin position="884"/>
        <end position="896"/>
    </location>
</feature>
<dbReference type="Pfam" id="PF25523">
    <property type="entry name" value="Ig_RIMBP2"/>
    <property type="match status" value="2"/>
</dbReference>
<dbReference type="CDD" id="cd12012">
    <property type="entry name" value="SH3_RIM-BP_2"/>
    <property type="match status" value="1"/>
</dbReference>
<dbReference type="InterPro" id="IPR003961">
    <property type="entry name" value="FN3_dom"/>
</dbReference>
<dbReference type="InterPro" id="IPR036116">
    <property type="entry name" value="FN3_sf"/>
</dbReference>
<keyword evidence="3" id="KW-0677">Repeat</keyword>
<dbReference type="SMART" id="SM00060">
    <property type="entry name" value="FN3"/>
    <property type="match status" value="2"/>
</dbReference>
<dbReference type="InterPro" id="IPR036028">
    <property type="entry name" value="SH3-like_dom_sf"/>
</dbReference>
<feature type="compositionally biased region" description="Basic and acidic residues" evidence="6">
    <location>
        <begin position="1020"/>
        <end position="1034"/>
    </location>
</feature>
<feature type="compositionally biased region" description="Basic and acidic residues" evidence="6">
    <location>
        <begin position="153"/>
        <end position="165"/>
    </location>
</feature>
<dbReference type="InterPro" id="IPR035753">
    <property type="entry name" value="RIM-BP_SH3_2"/>
</dbReference>
<feature type="region of interest" description="Disordered" evidence="6">
    <location>
        <begin position="672"/>
        <end position="1092"/>
    </location>
</feature>
<dbReference type="InterPro" id="IPR001452">
    <property type="entry name" value="SH3_domain"/>
</dbReference>
<feature type="compositionally biased region" description="Polar residues" evidence="6">
    <location>
        <begin position="1035"/>
        <end position="1050"/>
    </location>
</feature>
<dbReference type="Pfam" id="PF07653">
    <property type="entry name" value="SH3_2"/>
    <property type="match status" value="1"/>
</dbReference>
<dbReference type="EMBL" id="CAIIXF020000012">
    <property type="protein sequence ID" value="CAH1800846.1"/>
    <property type="molecule type" value="Genomic_DNA"/>
</dbReference>
<dbReference type="PANTHER" id="PTHR14234">
    <property type="entry name" value="RIM BINDING PROTEIN-RELATED"/>
    <property type="match status" value="1"/>
</dbReference>
<feature type="compositionally biased region" description="Basic and acidic residues" evidence="6">
    <location>
        <begin position="1215"/>
        <end position="1226"/>
    </location>
</feature>
<dbReference type="Proteomes" id="UP000749559">
    <property type="component" value="Unassembled WGS sequence"/>
</dbReference>
<feature type="region of interest" description="Disordered" evidence="6">
    <location>
        <begin position="1189"/>
        <end position="1354"/>
    </location>
</feature>
<feature type="compositionally biased region" description="Polar residues" evidence="6">
    <location>
        <begin position="983"/>
        <end position="997"/>
    </location>
</feature>
<feature type="domain" description="Fibronectin type-III" evidence="8">
    <location>
        <begin position="355"/>
        <end position="443"/>
    </location>
</feature>
<name>A0A8S4QAD0_OWEFU</name>
<feature type="compositionally biased region" description="Polar residues" evidence="6">
    <location>
        <begin position="181"/>
        <end position="190"/>
    </location>
</feature>
<dbReference type="PROSITE" id="PS50002">
    <property type="entry name" value="SH3"/>
    <property type="match status" value="2"/>
</dbReference>
<organism evidence="9 10">
    <name type="scientific">Owenia fusiformis</name>
    <name type="common">Polychaete worm</name>
    <dbReference type="NCBI Taxonomy" id="6347"/>
    <lineage>
        <taxon>Eukaryota</taxon>
        <taxon>Metazoa</taxon>
        <taxon>Spiralia</taxon>
        <taxon>Lophotrochozoa</taxon>
        <taxon>Annelida</taxon>
        <taxon>Polychaeta</taxon>
        <taxon>Sedentaria</taxon>
        <taxon>Canalipalpata</taxon>
        <taxon>Sabellida</taxon>
        <taxon>Oweniida</taxon>
        <taxon>Oweniidae</taxon>
        <taxon>Owenia</taxon>
    </lineage>
</organism>
<feature type="compositionally biased region" description="Polar residues" evidence="6">
    <location>
        <begin position="921"/>
        <end position="937"/>
    </location>
</feature>
<comment type="similarity">
    <text evidence="1">Belongs to the RIMBP family.</text>
</comment>
<dbReference type="Gene3D" id="2.60.40.10">
    <property type="entry name" value="Immunoglobulins"/>
    <property type="match status" value="3"/>
</dbReference>
<dbReference type="InterPro" id="IPR057884">
    <property type="entry name" value="FN3_RIM-BP1/2/3"/>
</dbReference>
<gene>
    <name evidence="9" type="ORF">OFUS_LOCUS24684</name>
</gene>
<feature type="compositionally biased region" description="Acidic residues" evidence="6">
    <location>
        <begin position="795"/>
        <end position="808"/>
    </location>
</feature>
<comment type="caution">
    <text evidence="9">The sequence shown here is derived from an EMBL/GenBank/DDBJ whole genome shotgun (WGS) entry which is preliminary data.</text>
</comment>
<dbReference type="PANTHER" id="PTHR14234:SF19">
    <property type="entry name" value="RIM-BINDING PROTEIN, ISOFORM F"/>
    <property type="match status" value="1"/>
</dbReference>
<dbReference type="Pfam" id="PF14604">
    <property type="entry name" value="SH3_9"/>
    <property type="match status" value="1"/>
</dbReference>
<feature type="region of interest" description="Disordered" evidence="6">
    <location>
        <begin position="509"/>
        <end position="545"/>
    </location>
</feature>
<evidence type="ECO:0000313" key="10">
    <source>
        <dbReference type="Proteomes" id="UP000749559"/>
    </source>
</evidence>
<evidence type="ECO:0000256" key="4">
    <source>
        <dbReference type="PROSITE-ProRule" id="PRU00192"/>
    </source>
</evidence>
<evidence type="ECO:0000256" key="1">
    <source>
        <dbReference type="ARBA" id="ARBA00010749"/>
    </source>
</evidence>
<dbReference type="Pfam" id="PF00041">
    <property type="entry name" value="fn3"/>
    <property type="match status" value="1"/>
</dbReference>
<evidence type="ECO:0000259" key="8">
    <source>
        <dbReference type="PROSITE" id="PS50853"/>
    </source>
</evidence>
<keyword evidence="5" id="KW-0175">Coiled coil</keyword>
<dbReference type="CDD" id="cd00063">
    <property type="entry name" value="FN3"/>
    <property type="match status" value="2"/>
</dbReference>
<feature type="domain" description="Fibronectin type-III" evidence="8">
    <location>
        <begin position="446"/>
        <end position="539"/>
    </location>
</feature>
<feature type="compositionally biased region" description="Low complexity" evidence="6">
    <location>
        <begin position="1002"/>
        <end position="1013"/>
    </location>
</feature>
<feature type="compositionally biased region" description="Polar residues" evidence="6">
    <location>
        <begin position="766"/>
        <end position="778"/>
    </location>
</feature>
<feature type="coiled-coil region" evidence="5">
    <location>
        <begin position="35"/>
        <end position="101"/>
    </location>
</feature>
<dbReference type="FunFam" id="2.30.30.40:FF:000023">
    <property type="entry name" value="RIMS-binding protein 2 isoform F"/>
    <property type="match status" value="1"/>
</dbReference>
<dbReference type="CDD" id="cd12014">
    <property type="entry name" value="SH3_RIM-BP_1"/>
    <property type="match status" value="1"/>
</dbReference>
<evidence type="ECO:0000256" key="3">
    <source>
        <dbReference type="ARBA" id="ARBA00022737"/>
    </source>
</evidence>
<feature type="region of interest" description="Disordered" evidence="6">
    <location>
        <begin position="332"/>
        <end position="354"/>
    </location>
</feature>
<dbReference type="PROSITE" id="PS50853">
    <property type="entry name" value="FN3"/>
    <property type="match status" value="2"/>
</dbReference>
<proteinExistence type="inferred from homology"/>
<evidence type="ECO:0008006" key="11">
    <source>
        <dbReference type="Google" id="ProtNLM"/>
    </source>
</evidence>
<dbReference type="SUPFAM" id="SSF50044">
    <property type="entry name" value="SH3-domain"/>
    <property type="match status" value="2"/>
</dbReference>
<evidence type="ECO:0000256" key="5">
    <source>
        <dbReference type="SAM" id="Coils"/>
    </source>
</evidence>
<feature type="compositionally biased region" description="Polar residues" evidence="6">
    <location>
        <begin position="1058"/>
        <end position="1073"/>
    </location>
</feature>